<feature type="compositionally biased region" description="Basic residues" evidence="8">
    <location>
        <begin position="254"/>
        <end position="264"/>
    </location>
</feature>
<dbReference type="KEGG" id="ago:AGOS_AEL311W"/>
<dbReference type="GO" id="GO:0003697">
    <property type="term" value="F:single-stranded DNA binding"/>
    <property type="evidence" value="ECO:0007669"/>
    <property type="project" value="InterPro"/>
</dbReference>
<feature type="region of interest" description="Disordered" evidence="8">
    <location>
        <begin position="241"/>
        <end position="296"/>
    </location>
</feature>
<dbReference type="HOGENOM" id="CLU_035990_0_2_1"/>
<feature type="compositionally biased region" description="Low complexity" evidence="8">
    <location>
        <begin position="265"/>
        <end position="279"/>
    </location>
</feature>
<dbReference type="GO" id="GO:0006508">
    <property type="term" value="P:proteolysis"/>
    <property type="evidence" value="ECO:0007669"/>
    <property type="project" value="UniProtKB-KW"/>
</dbReference>
<dbReference type="OrthoDB" id="2111841at2759"/>
<organism evidence="9 10">
    <name type="scientific">Eremothecium gossypii (strain ATCC 10895 / CBS 109.51 / FGSC 9923 / NRRL Y-1056)</name>
    <name type="common">Yeast</name>
    <name type="synonym">Ashbya gossypii</name>
    <dbReference type="NCBI Taxonomy" id="284811"/>
    <lineage>
        <taxon>Eukaryota</taxon>
        <taxon>Fungi</taxon>
        <taxon>Dikarya</taxon>
        <taxon>Ascomycota</taxon>
        <taxon>Saccharomycotina</taxon>
        <taxon>Saccharomycetes</taxon>
        <taxon>Saccharomycetales</taxon>
        <taxon>Saccharomycetaceae</taxon>
        <taxon>Eremothecium</taxon>
    </lineage>
</organism>
<dbReference type="eggNOG" id="KOG2618">
    <property type="taxonomic scope" value="Eukaryota"/>
</dbReference>
<keyword evidence="10" id="KW-1185">Reference proteome</keyword>
<dbReference type="GO" id="GO:0016829">
    <property type="term" value="F:lyase activity"/>
    <property type="evidence" value="ECO:0007669"/>
    <property type="project" value="UniProtKB-KW"/>
</dbReference>
<evidence type="ECO:0000256" key="5">
    <source>
        <dbReference type="ARBA" id="ARBA00023124"/>
    </source>
</evidence>
<dbReference type="GO" id="GO:0008233">
    <property type="term" value="F:peptidase activity"/>
    <property type="evidence" value="ECO:0007669"/>
    <property type="project" value="UniProtKB-KW"/>
</dbReference>
<evidence type="ECO:0000256" key="1">
    <source>
        <dbReference type="ARBA" id="ARBA00008136"/>
    </source>
</evidence>
<dbReference type="InterPro" id="IPR036590">
    <property type="entry name" value="SRAP-like"/>
</dbReference>
<keyword evidence="2" id="KW-0645">Protease</keyword>
<keyword evidence="3" id="KW-0227">DNA damage</keyword>
<dbReference type="FunCoup" id="Q758R4">
    <property type="interactions" value="640"/>
</dbReference>
<sequence>MCGRYALAWNQDQLYDQLKLQHVPVNQSRLEFSPSYNIAPTQMAPVYHGQTLELMNWGVVPRRSHASETNQRYSTFNARSEKLLESQLWEPLCARTRCAVPITGYYEWQSRTSGRQPYFVHRKDKQVLFLAGMYSRAESASGSGTLSYTIVTAPAPRELAWLHDRMPVVLRPESPQWADWLDAGRVQWDAEDLVRVLTPQFDAMLAWHAVTPDVGRVANNSARLMRPLPPRPSVVDMLRASARGAAARPQDKASRKRQGLRRPGRQLPPAGRPAGPLPQTRAPCSDEPLPQRPRRP</sequence>
<name>Q758R4_EREGS</name>
<comment type="similarity">
    <text evidence="1">Belongs to the SOS response-associated peptidase family.</text>
</comment>
<dbReference type="InParanoid" id="Q758R4"/>
<dbReference type="Pfam" id="PF02586">
    <property type="entry name" value="SRAP"/>
    <property type="match status" value="1"/>
</dbReference>
<evidence type="ECO:0000256" key="4">
    <source>
        <dbReference type="ARBA" id="ARBA00022801"/>
    </source>
</evidence>
<dbReference type="OMA" id="SYNKGPQ"/>
<dbReference type="SUPFAM" id="SSF143081">
    <property type="entry name" value="BB1717-like"/>
    <property type="match status" value="1"/>
</dbReference>
<dbReference type="GO" id="GO:0106300">
    <property type="term" value="P:protein-DNA covalent cross-linking repair"/>
    <property type="evidence" value="ECO:0007669"/>
    <property type="project" value="InterPro"/>
</dbReference>
<keyword evidence="7" id="KW-0456">Lyase</keyword>
<evidence type="ECO:0000313" key="9">
    <source>
        <dbReference type="EMBL" id="AAS52373.1"/>
    </source>
</evidence>
<keyword evidence="5" id="KW-0190">Covalent protein-DNA linkage</keyword>
<accession>Q758R4</accession>
<evidence type="ECO:0000256" key="2">
    <source>
        <dbReference type="ARBA" id="ARBA00022670"/>
    </source>
</evidence>
<protein>
    <submittedName>
        <fullName evidence="9">AEL311Wp</fullName>
    </submittedName>
</protein>
<keyword evidence="4" id="KW-0378">Hydrolase</keyword>
<dbReference type="PANTHER" id="PTHR13604">
    <property type="entry name" value="DC12-RELATED"/>
    <property type="match status" value="1"/>
</dbReference>
<dbReference type="Gene3D" id="3.90.1680.10">
    <property type="entry name" value="SOS response associated peptidase-like"/>
    <property type="match status" value="1"/>
</dbReference>
<dbReference type="RefSeq" id="NP_984549.1">
    <property type="nucleotide sequence ID" value="NM_209902.1"/>
</dbReference>
<gene>
    <name evidence="9" type="ORF">AGOS_AEL311W</name>
</gene>
<reference evidence="9 10" key="1">
    <citation type="journal article" date="2004" name="Science">
        <title>The Ashbya gossypii genome as a tool for mapping the ancient Saccharomyces cerevisiae genome.</title>
        <authorList>
            <person name="Dietrich F.S."/>
            <person name="Voegeli S."/>
            <person name="Brachat S."/>
            <person name="Lerch A."/>
            <person name="Gates K."/>
            <person name="Steiner S."/>
            <person name="Mohr C."/>
            <person name="Pohlmann R."/>
            <person name="Luedi P."/>
            <person name="Choi S."/>
            <person name="Wing R.A."/>
            <person name="Flavier A."/>
            <person name="Gaffney T.D."/>
            <person name="Philippsen P."/>
        </authorList>
    </citation>
    <scope>NUCLEOTIDE SEQUENCE [LARGE SCALE GENOMIC DNA]</scope>
    <source>
        <strain evidence="10">ATCC 10895 / CBS 109.51 / FGSC 9923 / NRRL Y-1056</strain>
    </source>
</reference>
<dbReference type="Proteomes" id="UP000000591">
    <property type="component" value="Chromosome V"/>
</dbReference>
<dbReference type="AlphaFoldDB" id="Q758R4"/>
<reference evidence="10" key="2">
    <citation type="journal article" date="2013" name="G3 (Bethesda)">
        <title>Genomes of Ashbya fungi isolated from insects reveal four mating-type loci, numerous translocations, lack of transposons, and distinct gene duplications.</title>
        <authorList>
            <person name="Dietrich F.S."/>
            <person name="Voegeli S."/>
            <person name="Kuo S."/>
            <person name="Philippsen P."/>
        </authorList>
    </citation>
    <scope>GENOME REANNOTATION</scope>
    <source>
        <strain evidence="10">ATCC 10895 / CBS 109.51 / FGSC 9923 / NRRL Y-1056</strain>
    </source>
</reference>
<keyword evidence="6" id="KW-0238">DNA-binding</keyword>
<evidence type="ECO:0000256" key="6">
    <source>
        <dbReference type="ARBA" id="ARBA00023125"/>
    </source>
</evidence>
<evidence type="ECO:0000313" key="10">
    <source>
        <dbReference type="Proteomes" id="UP000000591"/>
    </source>
</evidence>
<proteinExistence type="inferred from homology"/>
<dbReference type="GeneID" id="4620724"/>
<evidence type="ECO:0000256" key="7">
    <source>
        <dbReference type="ARBA" id="ARBA00023239"/>
    </source>
</evidence>
<dbReference type="PANTHER" id="PTHR13604:SF0">
    <property type="entry name" value="ABASIC SITE PROCESSING PROTEIN HMCES"/>
    <property type="match status" value="1"/>
</dbReference>
<evidence type="ECO:0000256" key="8">
    <source>
        <dbReference type="SAM" id="MobiDB-lite"/>
    </source>
</evidence>
<evidence type="ECO:0000256" key="3">
    <source>
        <dbReference type="ARBA" id="ARBA00022763"/>
    </source>
</evidence>
<dbReference type="InterPro" id="IPR003738">
    <property type="entry name" value="SRAP"/>
</dbReference>
<dbReference type="EMBL" id="AE016818">
    <property type="protein sequence ID" value="AAS52373.1"/>
    <property type="molecule type" value="Genomic_DNA"/>
</dbReference>